<proteinExistence type="predicted"/>
<evidence type="ECO:0000313" key="8">
    <source>
        <dbReference type="Proteomes" id="UP000694400"/>
    </source>
</evidence>
<dbReference type="GO" id="GO:0008305">
    <property type="term" value="C:integrin complex"/>
    <property type="evidence" value="ECO:0007669"/>
    <property type="project" value="TreeGrafter"/>
</dbReference>
<accession>A0A8B9SRE6</accession>
<dbReference type="SUPFAM" id="SSF69179">
    <property type="entry name" value="Integrin domains"/>
    <property type="match status" value="1"/>
</dbReference>
<dbReference type="InterPro" id="IPR032695">
    <property type="entry name" value="Integrin_dom_sf"/>
</dbReference>
<keyword evidence="3 5" id="KW-0472">Membrane</keyword>
<dbReference type="Pfam" id="PF00357">
    <property type="entry name" value="Integrin_alpha"/>
    <property type="match status" value="1"/>
</dbReference>
<dbReference type="GO" id="GO:0007160">
    <property type="term" value="P:cell-matrix adhesion"/>
    <property type="evidence" value="ECO:0007669"/>
    <property type="project" value="TreeGrafter"/>
</dbReference>
<dbReference type="GO" id="GO:0005178">
    <property type="term" value="F:integrin binding"/>
    <property type="evidence" value="ECO:0007669"/>
    <property type="project" value="TreeGrafter"/>
</dbReference>
<comment type="subcellular location">
    <subcellularLocation>
        <location evidence="1">Membrane</location>
        <topology evidence="1">Single-pass type I membrane protein</topology>
    </subcellularLocation>
</comment>
<keyword evidence="5" id="KW-0812">Transmembrane</keyword>
<reference evidence="7" key="3">
    <citation type="submission" date="2025-09" db="UniProtKB">
        <authorList>
            <consortium name="Ensembl"/>
        </authorList>
    </citation>
    <scope>IDENTIFICATION</scope>
</reference>
<keyword evidence="4" id="KW-0325">Glycoprotein</keyword>
<dbReference type="GO" id="GO:0098609">
    <property type="term" value="P:cell-cell adhesion"/>
    <property type="evidence" value="ECO:0007669"/>
    <property type="project" value="TreeGrafter"/>
</dbReference>
<dbReference type="AlphaFoldDB" id="A0A8B9SRE6"/>
<evidence type="ECO:0000256" key="4">
    <source>
        <dbReference type="ARBA" id="ARBA00023180"/>
    </source>
</evidence>
<dbReference type="GO" id="GO:0033627">
    <property type="term" value="P:cell adhesion mediated by integrin"/>
    <property type="evidence" value="ECO:0007669"/>
    <property type="project" value="TreeGrafter"/>
</dbReference>
<reference evidence="7" key="1">
    <citation type="submission" date="2019-08" db="EMBL/GenBank/DDBJ databases">
        <title>Three high-quality genomes provides insights into domestication of ducks.</title>
        <authorList>
            <person name="Hou Z.C."/>
            <person name="Zhu F."/>
            <person name="Yin Z.T."/>
            <person name="Zhang F."/>
        </authorList>
    </citation>
    <scope>NUCLEOTIDE SEQUENCE [LARGE SCALE GENOMIC DNA]</scope>
</reference>
<name>A0A8B9SRE6_ANAPL</name>
<dbReference type="GO" id="GO:0009897">
    <property type="term" value="C:external side of plasma membrane"/>
    <property type="evidence" value="ECO:0007669"/>
    <property type="project" value="TreeGrafter"/>
</dbReference>
<dbReference type="PANTHER" id="PTHR23220:SF78">
    <property type="entry name" value="INTEGRIN ALPHA-4"/>
    <property type="match status" value="1"/>
</dbReference>
<reference evidence="7" key="2">
    <citation type="submission" date="2025-08" db="UniProtKB">
        <authorList>
            <consortium name="Ensembl"/>
        </authorList>
    </citation>
    <scope>IDENTIFICATION</scope>
</reference>
<feature type="domain" description="Integrin alpha third immunoglobulin-like" evidence="6">
    <location>
        <begin position="21"/>
        <end position="187"/>
    </location>
</feature>
<protein>
    <recommendedName>
        <fullName evidence="6">Integrin alpha third immunoglobulin-like domain-containing protein</fullName>
    </recommendedName>
</protein>
<dbReference type="Gene3D" id="1.20.5.930">
    <property type="entry name" value="Bicelle-embedded integrin alpha(iib) transmembrane segment"/>
    <property type="match status" value="1"/>
</dbReference>
<evidence type="ECO:0000313" key="7">
    <source>
        <dbReference type="Ensembl" id="ENSAPLP00020010160.1"/>
    </source>
</evidence>
<dbReference type="Proteomes" id="UP000694400">
    <property type="component" value="Chromosome 6"/>
</dbReference>
<dbReference type="InterPro" id="IPR048286">
    <property type="entry name" value="Integrin_alpha_Ig-like_3"/>
</dbReference>
<dbReference type="Gene3D" id="2.60.40.1530">
    <property type="entry name" value="ntegrin, alpha v. Chain A, domain 4"/>
    <property type="match status" value="1"/>
</dbReference>
<dbReference type="InterPro" id="IPR018184">
    <property type="entry name" value="Integrin_alpha_C_CS"/>
</dbReference>
<evidence type="ECO:0000256" key="5">
    <source>
        <dbReference type="SAM" id="Phobius"/>
    </source>
</evidence>
<dbReference type="Ensembl" id="ENSAPLT00020010940.1">
    <property type="protein sequence ID" value="ENSAPLP00020010160.1"/>
    <property type="gene ID" value="ENSAPLG00020007457.1"/>
</dbReference>
<keyword evidence="2" id="KW-0401">Integrin</keyword>
<evidence type="ECO:0000256" key="1">
    <source>
        <dbReference type="ARBA" id="ARBA00004479"/>
    </source>
</evidence>
<evidence type="ECO:0000256" key="2">
    <source>
        <dbReference type="ARBA" id="ARBA00023037"/>
    </source>
</evidence>
<evidence type="ECO:0000259" key="6">
    <source>
        <dbReference type="Pfam" id="PF20806"/>
    </source>
</evidence>
<organism evidence="7 8">
    <name type="scientific">Anas platyrhynchos</name>
    <name type="common">Mallard</name>
    <name type="synonym">Anas boschas</name>
    <dbReference type="NCBI Taxonomy" id="8839"/>
    <lineage>
        <taxon>Eukaryota</taxon>
        <taxon>Metazoa</taxon>
        <taxon>Chordata</taxon>
        <taxon>Craniata</taxon>
        <taxon>Vertebrata</taxon>
        <taxon>Euteleostomi</taxon>
        <taxon>Archelosauria</taxon>
        <taxon>Archosauria</taxon>
        <taxon>Dinosauria</taxon>
        <taxon>Saurischia</taxon>
        <taxon>Theropoda</taxon>
        <taxon>Coelurosauria</taxon>
        <taxon>Aves</taxon>
        <taxon>Neognathae</taxon>
        <taxon>Galloanserae</taxon>
        <taxon>Anseriformes</taxon>
        <taxon>Anatidae</taxon>
        <taxon>Anatinae</taxon>
        <taxon>Anas</taxon>
    </lineage>
</organism>
<keyword evidence="5" id="KW-1133">Transmembrane helix</keyword>
<dbReference type="PANTHER" id="PTHR23220">
    <property type="entry name" value="INTEGRIN ALPHA"/>
    <property type="match status" value="1"/>
</dbReference>
<evidence type="ECO:0000256" key="3">
    <source>
        <dbReference type="ARBA" id="ARBA00023136"/>
    </source>
</evidence>
<dbReference type="PROSITE" id="PS00242">
    <property type="entry name" value="INTEGRIN_ALPHA"/>
    <property type="match status" value="1"/>
</dbReference>
<feature type="transmembrane region" description="Helical" evidence="5">
    <location>
        <begin position="219"/>
        <end position="241"/>
    </location>
</feature>
<dbReference type="GO" id="GO:0007229">
    <property type="term" value="P:integrin-mediated signaling pathway"/>
    <property type="evidence" value="ECO:0007669"/>
    <property type="project" value="UniProtKB-KW"/>
</dbReference>
<dbReference type="Pfam" id="PF20806">
    <property type="entry name" value="Integrin_A_Ig_3"/>
    <property type="match status" value="1"/>
</dbReference>
<sequence length="272" mass="30629">MLLDNTLTLAVPLKYEIELNAHGFVTPASFVYGTNEKESPLTCMEENINFTFHVISAGPSMAPNINLEIMIPNAFPPDDFKLFNILDIKTTVGQCSYNKYPRNCNATEKAGNILKDVVTFFSKAAKRHMYCMKNDSLCLQILCKLGNMESGKEATIQLQLEATPSLLEMDDVSALKFEVRATASPEKNAKVIELHKDKQVAYVYLEGVHHQKPKYHVTVLIIGIGLIAGVTLFLLLSFLLWKIGFFKRQYKPVPQDKNERNSWSFTSGNKDN</sequence>